<dbReference type="STRING" id="1293597.FC20_GL001262"/>
<evidence type="ECO:0000313" key="2">
    <source>
        <dbReference type="Proteomes" id="UP000051074"/>
    </source>
</evidence>
<sequence>MTGSSAALTKQTRMDTMNKTIDENPIKPYLVTLKVNSKKPYKNSEASVKVVKDGKRYKPVGNFKLKKPKIEVDFYYGFVVANHAVLSHLAINGTDHQLKRLITRVLFPATTDIGKTKKSGNAKPQIVRFSGLVGATASKVKSKGYYQLQIPYQMH</sequence>
<organism evidence="1 2">
    <name type="scientific">Lactobacillus equicursoris DSM 19284 = JCM 14600 = CIP 110162</name>
    <dbReference type="NCBI Taxonomy" id="1293597"/>
    <lineage>
        <taxon>Bacteria</taxon>
        <taxon>Bacillati</taxon>
        <taxon>Bacillota</taxon>
        <taxon>Bacilli</taxon>
        <taxon>Lactobacillales</taxon>
        <taxon>Lactobacillaceae</taxon>
        <taxon>Lactobacillus</taxon>
    </lineage>
</organism>
<name>A0A0R1MI04_9LACO</name>
<dbReference type="EMBL" id="AZDU01000004">
    <property type="protein sequence ID" value="KRL03432.1"/>
    <property type="molecule type" value="Genomic_DNA"/>
</dbReference>
<reference evidence="1 2" key="1">
    <citation type="journal article" date="2015" name="Genome Announc.">
        <title>Expanding the biotechnology potential of lactobacilli through comparative genomics of 213 strains and associated genera.</title>
        <authorList>
            <person name="Sun Z."/>
            <person name="Harris H.M."/>
            <person name="McCann A."/>
            <person name="Guo C."/>
            <person name="Argimon S."/>
            <person name="Zhang W."/>
            <person name="Yang X."/>
            <person name="Jeffery I.B."/>
            <person name="Cooney J.C."/>
            <person name="Kagawa T.F."/>
            <person name="Liu W."/>
            <person name="Song Y."/>
            <person name="Salvetti E."/>
            <person name="Wrobel A."/>
            <person name="Rasinkangas P."/>
            <person name="Parkhill J."/>
            <person name="Rea M.C."/>
            <person name="O'Sullivan O."/>
            <person name="Ritari J."/>
            <person name="Douillard F.P."/>
            <person name="Paul Ross R."/>
            <person name="Yang R."/>
            <person name="Briner A.E."/>
            <person name="Felis G.E."/>
            <person name="de Vos W.M."/>
            <person name="Barrangou R."/>
            <person name="Klaenhammer T.R."/>
            <person name="Caufield P.W."/>
            <person name="Cui Y."/>
            <person name="Zhang H."/>
            <person name="O'Toole P.W."/>
        </authorList>
    </citation>
    <scope>NUCLEOTIDE SEQUENCE [LARGE SCALE GENOMIC DNA]</scope>
    <source>
        <strain evidence="1 2">DSM 19284</strain>
    </source>
</reference>
<proteinExistence type="predicted"/>
<accession>A0A0R1MI04</accession>
<gene>
    <name evidence="1" type="ORF">FC20_GL001262</name>
</gene>
<dbReference type="Proteomes" id="UP000051074">
    <property type="component" value="Unassembled WGS sequence"/>
</dbReference>
<evidence type="ECO:0000313" key="1">
    <source>
        <dbReference type="EMBL" id="KRL03432.1"/>
    </source>
</evidence>
<dbReference type="PATRIC" id="fig|1293597.4.peg.1346"/>
<keyword evidence="2" id="KW-1185">Reference proteome</keyword>
<protein>
    <submittedName>
        <fullName evidence="1">Uncharacterized protein</fullName>
    </submittedName>
</protein>
<dbReference type="AlphaFoldDB" id="A0A0R1MI04"/>
<comment type="caution">
    <text evidence="1">The sequence shown here is derived from an EMBL/GenBank/DDBJ whole genome shotgun (WGS) entry which is preliminary data.</text>
</comment>